<feature type="transmembrane region" description="Helical" evidence="1">
    <location>
        <begin position="44"/>
        <end position="62"/>
    </location>
</feature>
<feature type="transmembrane region" description="Helical" evidence="1">
    <location>
        <begin position="122"/>
        <end position="144"/>
    </location>
</feature>
<organism evidence="2 3">
    <name type="scientific">Rhizopogon vinicolor AM-OR11-026</name>
    <dbReference type="NCBI Taxonomy" id="1314800"/>
    <lineage>
        <taxon>Eukaryota</taxon>
        <taxon>Fungi</taxon>
        <taxon>Dikarya</taxon>
        <taxon>Basidiomycota</taxon>
        <taxon>Agaricomycotina</taxon>
        <taxon>Agaricomycetes</taxon>
        <taxon>Agaricomycetidae</taxon>
        <taxon>Boletales</taxon>
        <taxon>Suillineae</taxon>
        <taxon>Rhizopogonaceae</taxon>
        <taxon>Rhizopogon</taxon>
    </lineage>
</organism>
<proteinExistence type="predicted"/>
<evidence type="ECO:0000256" key="1">
    <source>
        <dbReference type="SAM" id="Phobius"/>
    </source>
</evidence>
<dbReference type="OrthoDB" id="2756618at2759"/>
<dbReference type="AlphaFoldDB" id="A0A1B7MRX4"/>
<reference evidence="2 3" key="1">
    <citation type="submission" date="2016-06" db="EMBL/GenBank/DDBJ databases">
        <title>Comparative genomics of the ectomycorrhizal sister species Rhizopogon vinicolor and Rhizopogon vesiculosus (Basidiomycota: Boletales) reveals a divergence of the mating type B locus.</title>
        <authorList>
            <consortium name="DOE Joint Genome Institute"/>
            <person name="Mujic A.B."/>
            <person name="Kuo A."/>
            <person name="Tritt A."/>
            <person name="Lipzen A."/>
            <person name="Chen C."/>
            <person name="Johnson J."/>
            <person name="Sharma A."/>
            <person name="Barry K."/>
            <person name="Grigoriev I.V."/>
            <person name="Spatafora J.W."/>
        </authorList>
    </citation>
    <scope>NUCLEOTIDE SEQUENCE [LARGE SCALE GENOMIC DNA]</scope>
    <source>
        <strain evidence="2 3">AM-OR11-026</strain>
    </source>
</reference>
<name>A0A1B7MRX4_9AGAM</name>
<keyword evidence="3" id="KW-1185">Reference proteome</keyword>
<dbReference type="EMBL" id="KV448509">
    <property type="protein sequence ID" value="OAX35343.1"/>
    <property type="molecule type" value="Genomic_DNA"/>
</dbReference>
<gene>
    <name evidence="2" type="ORF">K503DRAFT_659978</name>
</gene>
<feature type="transmembrane region" description="Helical" evidence="1">
    <location>
        <begin position="96"/>
        <end position="115"/>
    </location>
</feature>
<keyword evidence="1" id="KW-1133">Transmembrane helix</keyword>
<evidence type="ECO:0000313" key="2">
    <source>
        <dbReference type="EMBL" id="OAX35343.1"/>
    </source>
</evidence>
<feature type="transmembrane region" description="Helical" evidence="1">
    <location>
        <begin position="235"/>
        <end position="255"/>
    </location>
</feature>
<dbReference type="InParanoid" id="A0A1B7MRX4"/>
<keyword evidence="1" id="KW-0812">Transmembrane</keyword>
<feature type="non-terminal residue" evidence="2">
    <location>
        <position position="294"/>
    </location>
</feature>
<sequence>MEMTLGGVSLLALFLETLFYGVFLTLYWLTLFILLKKSGIQRELLISVATLLLCLATAHLIIDFIRALEAFVFQVNTIGADAYYSNLASPLELAKMALYVTQTILADSIILWRCYVIFNRSLLIAILGCVMLLTNGAIGCFIVWSLSQIHSGSFAPATLWMNLFYVLTMAISNTCTISITCRIYRTRRFMLGGLATLLPIFIVIVESGALYALSVIALLVTLVDGSNGQYVMLDIVVPIMGITFCLIILQVYFHVGGNTPTEQSAERTGIVFRGQSVRDVEPPVTVHITEETEV</sequence>
<accession>A0A1B7MRX4</accession>
<feature type="transmembrane region" description="Helical" evidence="1">
    <location>
        <begin position="164"/>
        <end position="184"/>
    </location>
</feature>
<keyword evidence="1" id="KW-0472">Membrane</keyword>
<feature type="transmembrane region" description="Helical" evidence="1">
    <location>
        <begin position="12"/>
        <end position="35"/>
    </location>
</feature>
<dbReference type="Proteomes" id="UP000092154">
    <property type="component" value="Unassembled WGS sequence"/>
</dbReference>
<protein>
    <submittedName>
        <fullName evidence="2">Uncharacterized protein</fullName>
    </submittedName>
</protein>
<evidence type="ECO:0000313" key="3">
    <source>
        <dbReference type="Proteomes" id="UP000092154"/>
    </source>
</evidence>
<feature type="transmembrane region" description="Helical" evidence="1">
    <location>
        <begin position="196"/>
        <end position="223"/>
    </location>
</feature>